<reference evidence="2" key="1">
    <citation type="journal article" date="2018" name="BMC Genomics">
        <title>Genomic insights into host adaptation between the wheat stripe rust pathogen (Puccinia striiformis f. sp. tritici) and the barley stripe rust pathogen (Puccinia striiformis f. sp. hordei).</title>
        <authorList>
            <person name="Xia C."/>
            <person name="Wang M."/>
            <person name="Yin C."/>
            <person name="Cornejo O.E."/>
            <person name="Hulbert S.H."/>
            <person name="Chen X."/>
        </authorList>
    </citation>
    <scope>NUCLEOTIDE SEQUENCE [LARGE SCALE GENOMIC DNA]</scope>
    <source>
        <strain evidence="2">93-210</strain>
    </source>
</reference>
<comment type="caution">
    <text evidence="1">The sequence shown here is derived from an EMBL/GenBank/DDBJ whole genome shotgun (WGS) entry which is preliminary data.</text>
</comment>
<dbReference type="EMBL" id="CM045865">
    <property type="protein sequence ID" value="KAI7962844.1"/>
    <property type="molecule type" value="Genomic_DNA"/>
</dbReference>
<protein>
    <submittedName>
        <fullName evidence="1">Uncharacterized protein</fullName>
    </submittedName>
</protein>
<reference evidence="2" key="2">
    <citation type="journal article" date="2018" name="Mol. Plant Microbe Interact.">
        <title>Genome sequence resources for the wheat stripe rust pathogen (Puccinia striiformis f. sp. tritici) and the barley stripe rust pathogen (Puccinia striiformis f. sp. hordei).</title>
        <authorList>
            <person name="Xia C."/>
            <person name="Wang M."/>
            <person name="Yin C."/>
            <person name="Cornejo O.E."/>
            <person name="Hulbert S.H."/>
            <person name="Chen X."/>
        </authorList>
    </citation>
    <scope>NUCLEOTIDE SEQUENCE [LARGE SCALE GENOMIC DNA]</scope>
    <source>
        <strain evidence="2">93-210</strain>
    </source>
</reference>
<evidence type="ECO:0000313" key="2">
    <source>
        <dbReference type="Proteomes" id="UP001060170"/>
    </source>
</evidence>
<organism evidence="1 2">
    <name type="scientific">Puccinia striiformis f. sp. tritici</name>
    <dbReference type="NCBI Taxonomy" id="168172"/>
    <lineage>
        <taxon>Eukaryota</taxon>
        <taxon>Fungi</taxon>
        <taxon>Dikarya</taxon>
        <taxon>Basidiomycota</taxon>
        <taxon>Pucciniomycotina</taxon>
        <taxon>Pucciniomycetes</taxon>
        <taxon>Pucciniales</taxon>
        <taxon>Pucciniaceae</taxon>
        <taxon>Puccinia</taxon>
    </lineage>
</organism>
<sequence length="63" mass="7067">MPRIYAAEVMNSSDDGDDKAGCPGALQRDPREEVPTKPLSNSSERKEEDDRLIKILEHLSNKL</sequence>
<reference evidence="1 2" key="3">
    <citation type="journal article" date="2022" name="Microbiol. Spectr.">
        <title>Folding features and dynamics of 3D genome architecture in plant fungal pathogens.</title>
        <authorList>
            <person name="Xia C."/>
        </authorList>
    </citation>
    <scope>NUCLEOTIDE SEQUENCE [LARGE SCALE GENOMIC DNA]</scope>
    <source>
        <strain evidence="1 2">93-210</strain>
    </source>
</reference>
<keyword evidence="2" id="KW-1185">Reference proteome</keyword>
<evidence type="ECO:0000313" key="1">
    <source>
        <dbReference type="EMBL" id="KAI7962844.1"/>
    </source>
</evidence>
<gene>
    <name evidence="1" type="ORF">MJO28_000938</name>
</gene>
<accession>A0ACC0F0G1</accession>
<dbReference type="Proteomes" id="UP001060170">
    <property type="component" value="Chromosome 1"/>
</dbReference>
<name>A0ACC0F0G1_9BASI</name>
<proteinExistence type="predicted"/>